<gene>
    <name evidence="3" type="primary">46</name>
    <name evidence="3" type="ORF">SEA_QUI_46</name>
</gene>
<evidence type="ECO:0000313" key="3">
    <source>
        <dbReference type="EMBL" id="QED11536.1"/>
    </source>
</evidence>
<keyword evidence="1" id="KW-0175">Coiled coil</keyword>
<keyword evidence="2" id="KW-0812">Transmembrane</keyword>
<proteinExistence type="predicted"/>
<protein>
    <submittedName>
        <fullName evidence="3">Uncharacterized protein</fullName>
    </submittedName>
</protein>
<dbReference type="Proteomes" id="UP000321915">
    <property type="component" value="Segment"/>
</dbReference>
<keyword evidence="2" id="KW-0472">Membrane</keyword>
<sequence>MDETAKTLLTFAGTAGGSAFLMLLVKGIGKWLSGAAHREQVKNTSLAKQRADAIAERIAAEKDRDEKVDKLEIERDQADAKRREAEEHVSILKRQVRELGATPLERPE</sequence>
<feature type="coiled-coil region" evidence="1">
    <location>
        <begin position="68"/>
        <end position="102"/>
    </location>
</feature>
<evidence type="ECO:0000256" key="2">
    <source>
        <dbReference type="SAM" id="Phobius"/>
    </source>
</evidence>
<evidence type="ECO:0000256" key="1">
    <source>
        <dbReference type="SAM" id="Coils"/>
    </source>
</evidence>
<dbReference type="RefSeq" id="YP_010660412.1">
    <property type="nucleotide sequence ID" value="NC_070877.1"/>
</dbReference>
<keyword evidence="4" id="KW-1185">Reference proteome</keyword>
<accession>A0A5B8WJZ9</accession>
<keyword evidence="2" id="KW-1133">Transmembrane helix</keyword>
<dbReference type="EMBL" id="MN183282">
    <property type="protein sequence ID" value="QED11536.1"/>
    <property type="molecule type" value="Genomic_DNA"/>
</dbReference>
<name>A0A5B8WJZ9_9CAUD</name>
<reference evidence="3 4" key="1">
    <citation type="submission" date="2019-07" db="EMBL/GenBank/DDBJ databases">
        <authorList>
            <person name="Abdullah A."/>
            <person name="Lima G.C."/>
            <person name="Cuneo C.K."/>
            <person name="Ennest D.C."/>
            <person name="Fritz K.J."/>
            <person name="Johnson B.T."/>
            <person name="Larson S.M."/>
            <person name="Lemunyete M.N."/>
            <person name="Murray M.B."/>
            <person name="Osmond D.E."/>
            <person name="Patras K.A."/>
            <person name="Ransibrahmanakul S."/>
            <person name="Simpson K.A."/>
            <person name="Thull B.S."/>
            <person name="Wetzel S."/>
            <person name="Bonilla J.A."/>
            <person name="Klyczek K."/>
            <person name="Garlena R.A."/>
            <person name="Russell D.A."/>
            <person name="Pope W.H."/>
            <person name="Jacobs-Sera D."/>
            <person name="Hatfull G.F."/>
        </authorList>
    </citation>
    <scope>NUCLEOTIDE SEQUENCE [LARGE SCALE GENOMIC DNA]</scope>
</reference>
<evidence type="ECO:0000313" key="4">
    <source>
        <dbReference type="Proteomes" id="UP000321915"/>
    </source>
</evidence>
<dbReference type="GeneID" id="77936408"/>
<feature type="transmembrane region" description="Helical" evidence="2">
    <location>
        <begin position="6"/>
        <end position="25"/>
    </location>
</feature>
<organism evidence="3 4">
    <name type="scientific">Arthrobacter phage Qui</name>
    <dbReference type="NCBI Taxonomy" id="2603260"/>
    <lineage>
        <taxon>Viruses</taxon>
        <taxon>Duplodnaviria</taxon>
        <taxon>Heunggongvirae</taxon>
        <taxon>Uroviricota</taxon>
        <taxon>Caudoviricetes</taxon>
        <taxon>Quivirus</taxon>
        <taxon>Quivirus qui</taxon>
    </lineage>
</organism>
<dbReference type="KEGG" id="vg:77936408"/>